<feature type="region of interest" description="Disordered" evidence="1">
    <location>
        <begin position="316"/>
        <end position="697"/>
    </location>
</feature>
<name>A0A4Y9XYN9_9APHY</name>
<dbReference type="AlphaFoldDB" id="A0A4Y9XYN9"/>
<dbReference type="Proteomes" id="UP000298390">
    <property type="component" value="Unassembled WGS sequence"/>
</dbReference>
<evidence type="ECO:0000256" key="1">
    <source>
        <dbReference type="SAM" id="MobiDB-lite"/>
    </source>
</evidence>
<feature type="compositionally biased region" description="Low complexity" evidence="1">
    <location>
        <begin position="34"/>
        <end position="60"/>
    </location>
</feature>
<protein>
    <submittedName>
        <fullName evidence="2">Uncharacterized protein</fullName>
    </submittedName>
</protein>
<sequence>MISERIVAGRLLPPPPTMARGGITPFPLDPPRPSTSTPNASTSADQPASPTSTARPPSFSLPQPVQRLLDFGVGTPDRDRDMVPTRSKSLATPRTPAEQPPLLTVKLSGPSFLDTIIRDTVTKDPLYIVETSREMTHVYRLDASRREAGKAASIQWPQTVSQSSKGKGRSGKSIQMSNGSWRDAEDFLKVGALGNLASRKFSLPHYPHTLKWKLIPGDCYVCGTSGLKGPVAVLDAATLSAPPRLRIYQTLTTPDLARNQQNHAGIPFLLLDYLVVTSLLLTTTTQEWLDRPADAHLPGSSSRAVKKWLALIHPDRIDESQKDKEKEKERDKEDREGSSPGGTLGPGSSIDGSTPVTPSSSRGARVWEAHMSWSSGSGSGGSETVISPSTPGTSLSSHSAHHLPPRYSGSHLIGMHSMDHSQTQFAYGPDMSRSFQESNVQPPQRRFQVTNPEPAPDYEYDSAPESYPQPQQHVAAPAAGIPLDASPRPSTSSHPYAYDSDPRPSTGSSLSSLNATAPTPTAANPGPVPTGSVRRPPRQLPRPPVLQDPYTYHQQQQNSLGLSQLHDRQRVASTPPSFNPGLPLQIPPYMNSLAQGTSSPFTPAHPSARSLARRSLGGRPIPPPPPPPSDTLPLPLPPKLAAEYANTSGAGPSNAGGTLAGQMRGMTISPPPQQQQQAYYPSSAYGSPPPDTGSHVDAGRVRASFAHVSREAERESVYEMPPPAYDAIDFGLRLPGQAQRRGQ</sequence>
<comment type="caution">
    <text evidence="2">The sequence shown here is derived from an EMBL/GenBank/DDBJ whole genome shotgun (WGS) entry which is preliminary data.</text>
</comment>
<reference evidence="2 3" key="1">
    <citation type="submission" date="2019-01" db="EMBL/GenBank/DDBJ databases">
        <title>Genome sequencing of the rare red list fungi Fomitopsis rosea.</title>
        <authorList>
            <person name="Buettner E."/>
            <person name="Kellner H."/>
        </authorList>
    </citation>
    <scope>NUCLEOTIDE SEQUENCE [LARGE SCALE GENOMIC DNA]</scope>
    <source>
        <strain evidence="2 3">DSM 105464</strain>
    </source>
</reference>
<feature type="compositionally biased region" description="Low complexity" evidence="1">
    <location>
        <begin position="468"/>
        <end position="479"/>
    </location>
</feature>
<organism evidence="2 3">
    <name type="scientific">Rhodofomes roseus</name>
    <dbReference type="NCBI Taxonomy" id="34475"/>
    <lineage>
        <taxon>Eukaryota</taxon>
        <taxon>Fungi</taxon>
        <taxon>Dikarya</taxon>
        <taxon>Basidiomycota</taxon>
        <taxon>Agaricomycotina</taxon>
        <taxon>Agaricomycetes</taxon>
        <taxon>Polyporales</taxon>
        <taxon>Rhodofomes</taxon>
    </lineage>
</organism>
<feature type="compositionally biased region" description="Polar residues" evidence="1">
    <location>
        <begin position="592"/>
        <end position="601"/>
    </location>
</feature>
<feature type="compositionally biased region" description="Low complexity" evidence="1">
    <location>
        <begin position="674"/>
        <end position="686"/>
    </location>
</feature>
<evidence type="ECO:0000313" key="3">
    <source>
        <dbReference type="Proteomes" id="UP000298390"/>
    </source>
</evidence>
<feature type="compositionally biased region" description="Polar residues" evidence="1">
    <location>
        <begin position="350"/>
        <end position="362"/>
    </location>
</feature>
<feature type="compositionally biased region" description="Low complexity" evidence="1">
    <location>
        <begin position="514"/>
        <end position="534"/>
    </location>
</feature>
<feature type="compositionally biased region" description="Low complexity" evidence="1">
    <location>
        <begin position="554"/>
        <end position="564"/>
    </location>
</feature>
<gene>
    <name evidence="2" type="ORF">EVJ58_g8794</name>
</gene>
<feature type="compositionally biased region" description="Polar residues" evidence="1">
    <location>
        <begin position="433"/>
        <end position="451"/>
    </location>
</feature>
<accession>A0A4Y9XYN9</accession>
<feature type="region of interest" description="Disordered" evidence="1">
    <location>
        <begin position="150"/>
        <end position="177"/>
    </location>
</feature>
<evidence type="ECO:0000313" key="2">
    <source>
        <dbReference type="EMBL" id="TFY54553.1"/>
    </source>
</evidence>
<feature type="compositionally biased region" description="Pro residues" evidence="1">
    <location>
        <begin position="620"/>
        <end position="638"/>
    </location>
</feature>
<feature type="region of interest" description="Disordered" evidence="1">
    <location>
        <begin position="1"/>
        <end position="103"/>
    </location>
</feature>
<dbReference type="EMBL" id="SEKV01000685">
    <property type="protein sequence ID" value="TFY54553.1"/>
    <property type="molecule type" value="Genomic_DNA"/>
</dbReference>
<proteinExistence type="predicted"/>
<feature type="compositionally biased region" description="Polar residues" evidence="1">
    <location>
        <begin position="503"/>
        <end position="513"/>
    </location>
</feature>
<feature type="compositionally biased region" description="Basic and acidic residues" evidence="1">
    <location>
        <begin position="316"/>
        <end position="337"/>
    </location>
</feature>
<feature type="compositionally biased region" description="Polar residues" evidence="1">
    <location>
        <begin position="384"/>
        <end position="393"/>
    </location>
</feature>